<evidence type="ECO:0000256" key="1">
    <source>
        <dbReference type="ARBA" id="ARBA00022553"/>
    </source>
</evidence>
<dbReference type="AlphaFoldDB" id="A0A0E3LHJ9"/>
<dbReference type="PATRIC" id="fig|1434123.4.peg.2596"/>
<keyword evidence="3" id="KW-0540">Nuclease</keyword>
<protein>
    <recommendedName>
        <fullName evidence="8">DUF86 domain-containing protein</fullName>
    </recommendedName>
</protein>
<evidence type="ECO:0000256" key="2">
    <source>
        <dbReference type="ARBA" id="ARBA00022649"/>
    </source>
</evidence>
<dbReference type="InterPro" id="IPR052379">
    <property type="entry name" value="Type_VII_TA_RNase"/>
</dbReference>
<keyword evidence="1" id="KW-0597">Phosphoprotein</keyword>
<evidence type="ECO:0008006" key="8">
    <source>
        <dbReference type="Google" id="ProtNLM"/>
    </source>
</evidence>
<evidence type="ECO:0000313" key="7">
    <source>
        <dbReference type="Proteomes" id="UP000033096"/>
    </source>
</evidence>
<dbReference type="Pfam" id="PF01934">
    <property type="entry name" value="HepT-like"/>
    <property type="match status" value="1"/>
</dbReference>
<dbReference type="GO" id="GO:0110001">
    <property type="term" value="C:toxin-antitoxin complex"/>
    <property type="evidence" value="ECO:0007669"/>
    <property type="project" value="InterPro"/>
</dbReference>
<evidence type="ECO:0000313" key="6">
    <source>
        <dbReference type="EMBL" id="AKB44401.1"/>
    </source>
</evidence>
<dbReference type="EMBL" id="CP009520">
    <property type="protein sequence ID" value="AKB44401.1"/>
    <property type="molecule type" value="Genomic_DNA"/>
</dbReference>
<dbReference type="InterPro" id="IPR008201">
    <property type="entry name" value="HepT-like"/>
</dbReference>
<dbReference type="PANTHER" id="PTHR33397:SF5">
    <property type="entry name" value="RNASE YUTE-RELATED"/>
    <property type="match status" value="1"/>
</dbReference>
<proteinExistence type="inferred from homology"/>
<comment type="similarity">
    <text evidence="5">Belongs to the HepT RNase toxin family.</text>
</comment>
<dbReference type="KEGG" id="mvc:MSVAZ_2132"/>
<dbReference type="InterPro" id="IPR037038">
    <property type="entry name" value="HepT-like_sf"/>
</dbReference>
<accession>A0A0E3LHJ9</accession>
<dbReference type="GO" id="GO:0016787">
    <property type="term" value="F:hydrolase activity"/>
    <property type="evidence" value="ECO:0007669"/>
    <property type="project" value="UniProtKB-KW"/>
</dbReference>
<keyword evidence="7" id="KW-1185">Reference proteome</keyword>
<reference evidence="6 7" key="1">
    <citation type="submission" date="2014-07" db="EMBL/GenBank/DDBJ databases">
        <title>Methanogenic archaea and the global carbon cycle.</title>
        <authorList>
            <person name="Henriksen J.R."/>
            <person name="Luke J."/>
            <person name="Reinhart S."/>
            <person name="Benedict M.N."/>
            <person name="Youngblut N.D."/>
            <person name="Metcalf M.E."/>
            <person name="Whitaker R.J."/>
            <person name="Metcalf W.W."/>
        </authorList>
    </citation>
    <scope>NUCLEOTIDE SEQUENCE [LARGE SCALE GENOMIC DNA]</scope>
    <source>
        <strain evidence="6 7">Z-761</strain>
    </source>
</reference>
<keyword evidence="2" id="KW-1277">Toxin-antitoxin system</keyword>
<gene>
    <name evidence="6" type="ORF">MSVAZ_2132</name>
</gene>
<dbReference type="Gene3D" id="1.20.120.580">
    <property type="entry name" value="bsu32300-like"/>
    <property type="match status" value="1"/>
</dbReference>
<dbReference type="STRING" id="1434123.MSVAZ_2132"/>
<dbReference type="PANTHER" id="PTHR33397">
    <property type="entry name" value="UPF0331 PROTEIN YUTE"/>
    <property type="match status" value="1"/>
</dbReference>
<name>A0A0E3LHJ9_9EURY</name>
<organism evidence="6 7">
    <name type="scientific">Methanosarcina vacuolata Z-761</name>
    <dbReference type="NCBI Taxonomy" id="1434123"/>
    <lineage>
        <taxon>Archaea</taxon>
        <taxon>Methanobacteriati</taxon>
        <taxon>Methanobacteriota</taxon>
        <taxon>Stenosarchaea group</taxon>
        <taxon>Methanomicrobia</taxon>
        <taxon>Methanosarcinales</taxon>
        <taxon>Methanosarcinaceae</taxon>
        <taxon>Methanosarcina</taxon>
    </lineage>
</organism>
<keyword evidence="4" id="KW-0378">Hydrolase</keyword>
<evidence type="ECO:0000256" key="5">
    <source>
        <dbReference type="ARBA" id="ARBA00024207"/>
    </source>
</evidence>
<dbReference type="GO" id="GO:0004540">
    <property type="term" value="F:RNA nuclease activity"/>
    <property type="evidence" value="ECO:0007669"/>
    <property type="project" value="InterPro"/>
</dbReference>
<sequence length="68" mass="8039">MFRILGRYEIIPEEFAEKFSFSAGFRNILVHVYEEVDLDILRKLLAENLRDFDIFAFYAAEYAAKLAE</sequence>
<dbReference type="Proteomes" id="UP000033096">
    <property type="component" value="Chromosome"/>
</dbReference>
<evidence type="ECO:0000256" key="3">
    <source>
        <dbReference type="ARBA" id="ARBA00022722"/>
    </source>
</evidence>
<evidence type="ECO:0000256" key="4">
    <source>
        <dbReference type="ARBA" id="ARBA00022801"/>
    </source>
</evidence>
<dbReference type="HOGENOM" id="CLU_2784181_0_0_2"/>